<gene>
    <name evidence="5" type="primary">LOC112687777</name>
    <name evidence="3" type="ORF">g.161610</name>
</gene>
<feature type="compositionally biased region" description="Basic and acidic residues" evidence="1">
    <location>
        <begin position="39"/>
        <end position="51"/>
    </location>
</feature>
<dbReference type="RefSeq" id="XP_025416483.1">
    <property type="nucleotide sequence ID" value="XM_025560698.1"/>
</dbReference>
<reference evidence="5" key="2">
    <citation type="submission" date="2025-04" db="UniProtKB">
        <authorList>
            <consortium name="RefSeq"/>
        </authorList>
    </citation>
    <scope>IDENTIFICATION</scope>
    <source>
        <tissue evidence="5">Whole body</tissue>
    </source>
</reference>
<evidence type="ECO:0000313" key="5">
    <source>
        <dbReference type="RefSeq" id="XP_025416483.1"/>
    </source>
</evidence>
<keyword evidence="2" id="KW-0732">Signal</keyword>
<proteinExistence type="predicted"/>
<feature type="compositionally biased region" description="Basic and acidic residues" evidence="1">
    <location>
        <begin position="217"/>
        <end position="227"/>
    </location>
</feature>
<organism evidence="3">
    <name type="scientific">Sipha flava</name>
    <name type="common">yellow sugarcane aphid</name>
    <dbReference type="NCBI Taxonomy" id="143950"/>
    <lineage>
        <taxon>Eukaryota</taxon>
        <taxon>Metazoa</taxon>
        <taxon>Ecdysozoa</taxon>
        <taxon>Arthropoda</taxon>
        <taxon>Hexapoda</taxon>
        <taxon>Insecta</taxon>
        <taxon>Pterygota</taxon>
        <taxon>Neoptera</taxon>
        <taxon>Paraneoptera</taxon>
        <taxon>Hemiptera</taxon>
        <taxon>Sternorrhyncha</taxon>
        <taxon>Aphidomorpha</taxon>
        <taxon>Aphidoidea</taxon>
        <taxon>Aphididae</taxon>
        <taxon>Sipha</taxon>
    </lineage>
</organism>
<feature type="region of interest" description="Disordered" evidence="1">
    <location>
        <begin position="204"/>
        <end position="234"/>
    </location>
</feature>
<name>A0A2S2QDQ3_9HEMI</name>
<dbReference type="Proteomes" id="UP000694846">
    <property type="component" value="Unplaced"/>
</dbReference>
<evidence type="ECO:0000313" key="3">
    <source>
        <dbReference type="EMBL" id="MBY75876.1"/>
    </source>
</evidence>
<feature type="region of interest" description="Disordered" evidence="1">
    <location>
        <begin position="32"/>
        <end position="51"/>
    </location>
</feature>
<protein>
    <submittedName>
        <fullName evidence="5">Uncharacterized protein LOC112687777 isoform X1</fullName>
    </submittedName>
</protein>
<evidence type="ECO:0000313" key="4">
    <source>
        <dbReference type="Proteomes" id="UP000694846"/>
    </source>
</evidence>
<evidence type="ECO:0000256" key="2">
    <source>
        <dbReference type="SAM" id="SignalP"/>
    </source>
</evidence>
<evidence type="ECO:0000256" key="1">
    <source>
        <dbReference type="SAM" id="MobiDB-lite"/>
    </source>
</evidence>
<accession>A0A2S2QDQ3</accession>
<dbReference type="OrthoDB" id="6425203at2759"/>
<feature type="chain" id="PRO_5044579116" evidence="2">
    <location>
        <begin position="23"/>
        <end position="249"/>
    </location>
</feature>
<sequence>MICRNLLSLIIACSALNGMSLAATRMIKESHMINRQKRVSPEDTADRRDTSADSQHFLPAFGPLFSQIGHSRPPRLYQESDYLPELTPPYLTMAASNQESAMLGSGNFGVIPGGTYYSAGESAASVSDPFLYDGNSHGRPHRYVQGQRINANRFSGNPRPSAFRDPDDFFAGFRDFADITAPTKSSFSQYHMVYAPIDDLPASEEKVKSKTKRKLNKHLENEKDKTIKAKRKMHMGEKELYEPMIALSR</sequence>
<keyword evidence="4" id="KW-1185">Reference proteome</keyword>
<feature type="signal peptide" evidence="2">
    <location>
        <begin position="1"/>
        <end position="22"/>
    </location>
</feature>
<dbReference type="AlphaFoldDB" id="A0A2S2QDQ3"/>
<dbReference type="EMBL" id="GGMS01006673">
    <property type="protein sequence ID" value="MBY75876.1"/>
    <property type="molecule type" value="Transcribed_RNA"/>
</dbReference>
<dbReference type="GeneID" id="112687777"/>
<reference evidence="3" key="1">
    <citation type="submission" date="2018-04" db="EMBL/GenBank/DDBJ databases">
        <title>Transcriptome assembly of Sipha flava.</title>
        <authorList>
            <person name="Scully E.D."/>
            <person name="Geib S.M."/>
            <person name="Palmer N.A."/>
            <person name="Koch K."/>
            <person name="Bradshaw J."/>
            <person name="Heng-Moss T."/>
            <person name="Sarath G."/>
        </authorList>
    </citation>
    <scope>NUCLEOTIDE SEQUENCE</scope>
</reference>